<accession>A0A3L8PMM0</accession>
<proteinExistence type="predicted"/>
<dbReference type="OrthoDB" id="3266819at2"/>
<evidence type="ECO:0000313" key="1">
    <source>
        <dbReference type="EMBL" id="RLV56647.1"/>
    </source>
</evidence>
<dbReference type="RefSeq" id="WP_121793652.1">
    <property type="nucleotide sequence ID" value="NZ_RDBF01000003.1"/>
</dbReference>
<dbReference type="Proteomes" id="UP000282515">
    <property type="component" value="Unassembled WGS sequence"/>
</dbReference>
<name>A0A3L8PMM0_9ACTN</name>
<sequence>MKIQQSYSYPAGIDAVYALITDKAFRSEACEQQGSLDYDVSVESDGDGHVVTIKRTMPAQMPEFVKKITGDTVKVVQTENWGAADASGNRAADVKVEIVGQPAQMKGTATLTGGLEATEFIVDGDVKVALPIIGRKIEPEVAKAIKAALDADVAYGTTKL</sequence>
<dbReference type="AlphaFoldDB" id="A0A3L8PMM0"/>
<dbReference type="Pfam" id="PF10698">
    <property type="entry name" value="DUF2505"/>
    <property type="match status" value="1"/>
</dbReference>
<dbReference type="EMBL" id="RDBF01000003">
    <property type="protein sequence ID" value="RLV56647.1"/>
    <property type="molecule type" value="Genomic_DNA"/>
</dbReference>
<keyword evidence="2" id="KW-1185">Reference proteome</keyword>
<organism evidence="1 2">
    <name type="scientific">Aeromicrobium phragmitis</name>
    <dbReference type="NCBI Taxonomy" id="2478914"/>
    <lineage>
        <taxon>Bacteria</taxon>
        <taxon>Bacillati</taxon>
        <taxon>Actinomycetota</taxon>
        <taxon>Actinomycetes</taxon>
        <taxon>Propionibacteriales</taxon>
        <taxon>Nocardioidaceae</taxon>
        <taxon>Aeromicrobium</taxon>
    </lineage>
</organism>
<evidence type="ECO:0000313" key="2">
    <source>
        <dbReference type="Proteomes" id="UP000282515"/>
    </source>
</evidence>
<dbReference type="InterPro" id="IPR019639">
    <property type="entry name" value="DUF2505"/>
</dbReference>
<reference evidence="1 2" key="1">
    <citation type="submission" date="2018-10" db="EMBL/GenBank/DDBJ databases">
        <title>Aeromicrobium sp. 9W16Y-2 whole genome shotgun sequence.</title>
        <authorList>
            <person name="Li F."/>
        </authorList>
    </citation>
    <scope>NUCLEOTIDE SEQUENCE [LARGE SCALE GENOMIC DNA]</scope>
    <source>
        <strain evidence="1 2">9W16Y-2</strain>
    </source>
</reference>
<gene>
    <name evidence="1" type="ORF">D9V41_06165</name>
</gene>
<protein>
    <submittedName>
        <fullName evidence="1">DUF2505 domain-containing protein</fullName>
    </submittedName>
</protein>
<comment type="caution">
    <text evidence="1">The sequence shown here is derived from an EMBL/GenBank/DDBJ whole genome shotgun (WGS) entry which is preliminary data.</text>
</comment>